<dbReference type="Proteomes" id="UP000019184">
    <property type="component" value="Unassembled WGS sequence"/>
</dbReference>
<sequence>MFLNFIAFQIGWFACVLGGAHGWPWLGVGVTAAIIALHLYRAARPSTEAVLIVLSGLLGFIADSLLTGMGLLQFPSGQLHRHFAPYWMVAMWMAFATTCNVSLRWLKPRLGLAALLGAVAGPLAYYGGAKLGGVSFAEPLASLIAVAGVWTLAMPLLLIIAARWDGMAETDRTNAAPGKSAIADKPV</sequence>
<organism evidence="2 3">
    <name type="scientific">Candidatus Contendobacter odensis Run_B_J11</name>
    <dbReference type="NCBI Taxonomy" id="1400861"/>
    <lineage>
        <taxon>Bacteria</taxon>
        <taxon>Pseudomonadati</taxon>
        <taxon>Pseudomonadota</taxon>
        <taxon>Gammaproteobacteria</taxon>
        <taxon>Candidatus Competibacteraceae</taxon>
        <taxon>Candidatus Contendibacter</taxon>
    </lineage>
</organism>
<name>A0A7U7GBB6_9GAMM</name>
<evidence type="ECO:0000256" key="1">
    <source>
        <dbReference type="SAM" id="Phobius"/>
    </source>
</evidence>
<evidence type="ECO:0000313" key="2">
    <source>
        <dbReference type="EMBL" id="CDH45003.1"/>
    </source>
</evidence>
<dbReference type="OrthoDB" id="288800at2"/>
<evidence type="ECO:0008006" key="4">
    <source>
        <dbReference type="Google" id="ProtNLM"/>
    </source>
</evidence>
<dbReference type="InterPro" id="IPR021306">
    <property type="entry name" value="DUF2878"/>
</dbReference>
<feature type="transmembrane region" description="Helical" evidence="1">
    <location>
        <begin position="110"/>
        <end position="128"/>
    </location>
</feature>
<feature type="transmembrane region" description="Helical" evidence="1">
    <location>
        <begin position="6"/>
        <end position="37"/>
    </location>
</feature>
<keyword evidence="1" id="KW-1133">Transmembrane helix</keyword>
<feature type="transmembrane region" description="Helical" evidence="1">
    <location>
        <begin position="140"/>
        <end position="162"/>
    </location>
</feature>
<dbReference type="EMBL" id="CBTK010000113">
    <property type="protein sequence ID" value="CDH45003.1"/>
    <property type="molecule type" value="Genomic_DNA"/>
</dbReference>
<accession>A0A7U7GBB6</accession>
<keyword evidence="1" id="KW-0812">Transmembrane</keyword>
<dbReference type="RefSeq" id="WP_034432215.1">
    <property type="nucleotide sequence ID" value="NZ_CBTK010000113.1"/>
</dbReference>
<proteinExistence type="predicted"/>
<dbReference type="Pfam" id="PF11086">
    <property type="entry name" value="DUF2878"/>
    <property type="match status" value="1"/>
</dbReference>
<evidence type="ECO:0000313" key="3">
    <source>
        <dbReference type="Proteomes" id="UP000019184"/>
    </source>
</evidence>
<keyword evidence="1" id="KW-0472">Membrane</keyword>
<feature type="transmembrane region" description="Helical" evidence="1">
    <location>
        <begin position="49"/>
        <end position="72"/>
    </location>
</feature>
<protein>
    <recommendedName>
        <fullName evidence="4">DUF2878 domain-containing protein</fullName>
    </recommendedName>
</protein>
<reference evidence="2 3" key="1">
    <citation type="journal article" date="2014" name="ISME J.">
        <title>Candidatus Competibacter-lineage genomes retrieved from metagenomes reveal functional metabolic diversity.</title>
        <authorList>
            <person name="McIlroy S.J."/>
            <person name="Albertsen M."/>
            <person name="Andresen E.K."/>
            <person name="Saunders A.M."/>
            <person name="Kristiansen R."/>
            <person name="Stokholm-Bjerregaard M."/>
            <person name="Nielsen K.L."/>
            <person name="Nielsen P.H."/>
        </authorList>
    </citation>
    <scope>NUCLEOTIDE SEQUENCE [LARGE SCALE GENOMIC DNA]</scope>
    <source>
        <strain evidence="2 3">Run_B_J11</strain>
    </source>
</reference>
<keyword evidence="3" id="KW-1185">Reference proteome</keyword>
<dbReference type="AlphaFoldDB" id="A0A7U7GBB6"/>
<feature type="transmembrane region" description="Helical" evidence="1">
    <location>
        <begin position="84"/>
        <end position="103"/>
    </location>
</feature>
<gene>
    <name evidence="2" type="ORF">BN874_200073</name>
</gene>
<comment type="caution">
    <text evidence="2">The sequence shown here is derived from an EMBL/GenBank/DDBJ whole genome shotgun (WGS) entry which is preliminary data.</text>
</comment>